<proteinExistence type="predicted"/>
<comment type="caution">
    <text evidence="1">The sequence shown here is derived from an EMBL/GenBank/DDBJ whole genome shotgun (WGS) entry which is preliminary data.</text>
</comment>
<evidence type="ECO:0000313" key="1">
    <source>
        <dbReference type="EMBL" id="CAI8054011.1"/>
    </source>
</evidence>
<sequence>MLMMHSIAKAELSLQEDDTAAALQQIDTGIQQIGEFCGECLREEHGEAENITRERYLSNLIEFRSDLETLDADATEAESDEEDILAELERLLNEDEE</sequence>
<evidence type="ECO:0000313" key="2">
    <source>
        <dbReference type="Proteomes" id="UP001174909"/>
    </source>
</evidence>
<keyword evidence="2" id="KW-1185">Reference proteome</keyword>
<name>A0AA35XIU2_GEOBA</name>
<dbReference type="AlphaFoldDB" id="A0AA35XIU2"/>
<dbReference type="Proteomes" id="UP001174909">
    <property type="component" value="Unassembled WGS sequence"/>
</dbReference>
<reference evidence="1" key="1">
    <citation type="submission" date="2023-03" db="EMBL/GenBank/DDBJ databases">
        <authorList>
            <person name="Steffen K."/>
            <person name="Cardenas P."/>
        </authorList>
    </citation>
    <scope>NUCLEOTIDE SEQUENCE</scope>
</reference>
<gene>
    <name evidence="1" type="ORF">GBAR_LOCUS29517</name>
</gene>
<protein>
    <submittedName>
        <fullName evidence="1">Uncharacterized protein</fullName>
    </submittedName>
</protein>
<organism evidence="1 2">
    <name type="scientific">Geodia barretti</name>
    <name type="common">Barrett's horny sponge</name>
    <dbReference type="NCBI Taxonomy" id="519541"/>
    <lineage>
        <taxon>Eukaryota</taxon>
        <taxon>Metazoa</taxon>
        <taxon>Porifera</taxon>
        <taxon>Demospongiae</taxon>
        <taxon>Heteroscleromorpha</taxon>
        <taxon>Tetractinellida</taxon>
        <taxon>Astrophorina</taxon>
        <taxon>Geodiidae</taxon>
        <taxon>Geodia</taxon>
    </lineage>
</organism>
<dbReference type="EMBL" id="CASHTH010004135">
    <property type="protein sequence ID" value="CAI8054011.1"/>
    <property type="molecule type" value="Genomic_DNA"/>
</dbReference>
<accession>A0AA35XIU2</accession>